<evidence type="ECO:0000313" key="1">
    <source>
        <dbReference type="EMBL" id="VDK21496.1"/>
    </source>
</evidence>
<dbReference type="Proteomes" id="UP000282613">
    <property type="component" value="Unassembled WGS sequence"/>
</dbReference>
<proteinExistence type="predicted"/>
<accession>A0A0R3VTT9</accession>
<sequence length="246" mass="27930">MYYSTWLTVASVLTPELPNLPPPTISLPPVQQIHPETVNHGTQAYSRAAPPRQTYFHVYEGGMPLSAARYVPHPLPPIQVEQTTSQELVEQWRTRRVKRPFPISLIEALLHKANMLDSQIQLFRDNPSLYRESNGSNAYFALKSQSHEVEAKLNTMALRKEWGWLLILRVPCHLTVRGLQCILGNDLLEMRPLRPHQLIASFTSSNAALSSATVICSRFGYLRMSVKLLDEREVLKLLSEGGRIRP</sequence>
<dbReference type="EMBL" id="UYRS01000096">
    <property type="protein sequence ID" value="VDK21496.1"/>
    <property type="molecule type" value="Genomic_DNA"/>
</dbReference>
<reference evidence="3" key="1">
    <citation type="submission" date="2017-02" db="UniProtKB">
        <authorList>
            <consortium name="WormBaseParasite"/>
        </authorList>
    </citation>
    <scope>IDENTIFICATION</scope>
</reference>
<dbReference type="WBParaSite" id="TASK_0000067801-mRNA-1">
    <property type="protein sequence ID" value="TASK_0000067801-mRNA-1"/>
    <property type="gene ID" value="TASK_0000067801"/>
</dbReference>
<organism evidence="3">
    <name type="scientific">Taenia asiatica</name>
    <name type="common">Asian tapeworm</name>
    <dbReference type="NCBI Taxonomy" id="60517"/>
    <lineage>
        <taxon>Eukaryota</taxon>
        <taxon>Metazoa</taxon>
        <taxon>Spiralia</taxon>
        <taxon>Lophotrochozoa</taxon>
        <taxon>Platyhelminthes</taxon>
        <taxon>Cestoda</taxon>
        <taxon>Eucestoda</taxon>
        <taxon>Cyclophyllidea</taxon>
        <taxon>Taeniidae</taxon>
        <taxon>Taenia</taxon>
    </lineage>
</organism>
<gene>
    <name evidence="1" type="ORF">TASK_LOCUS679</name>
</gene>
<evidence type="ECO:0000313" key="3">
    <source>
        <dbReference type="WBParaSite" id="TASK_0000067801-mRNA-1"/>
    </source>
</evidence>
<dbReference type="AlphaFoldDB" id="A0A0R3VTT9"/>
<reference evidence="1 2" key="2">
    <citation type="submission" date="2018-11" db="EMBL/GenBank/DDBJ databases">
        <authorList>
            <consortium name="Pathogen Informatics"/>
        </authorList>
    </citation>
    <scope>NUCLEOTIDE SEQUENCE [LARGE SCALE GENOMIC DNA]</scope>
</reference>
<name>A0A0R3VTT9_TAEAS</name>
<protein>
    <submittedName>
        <fullName evidence="1 3">Uncharacterized protein</fullName>
    </submittedName>
</protein>
<keyword evidence="2" id="KW-1185">Reference proteome</keyword>
<evidence type="ECO:0000313" key="2">
    <source>
        <dbReference type="Proteomes" id="UP000282613"/>
    </source>
</evidence>